<evidence type="ECO:0000256" key="3">
    <source>
        <dbReference type="ARBA" id="ARBA00022676"/>
    </source>
</evidence>
<evidence type="ECO:0000256" key="9">
    <source>
        <dbReference type="ARBA" id="ARBA00023136"/>
    </source>
</evidence>
<dbReference type="EMBL" id="JAAGNN010000002">
    <property type="protein sequence ID" value="KAF4092965.1"/>
    <property type="molecule type" value="Genomic_DNA"/>
</dbReference>
<keyword evidence="7" id="KW-1133">Transmembrane helix</keyword>
<dbReference type="PANTHER" id="PTHR11987">
    <property type="entry name" value="ALPHA-2,8-SIALYLTRANSFERASE"/>
    <property type="match status" value="1"/>
</dbReference>
<feature type="non-terminal residue" evidence="11">
    <location>
        <position position="166"/>
    </location>
</feature>
<evidence type="ECO:0000256" key="2">
    <source>
        <dbReference type="ARBA" id="ARBA00006003"/>
    </source>
</evidence>
<comment type="caution">
    <text evidence="11">The sequence shown here is derived from an EMBL/GenBank/DDBJ whole genome shotgun (WGS) entry which is preliminary data.</text>
</comment>
<proteinExistence type="inferred from homology"/>
<keyword evidence="10" id="KW-0325">Glycoprotein</keyword>
<organism evidence="11 12">
    <name type="scientific">Ameiurus melas</name>
    <name type="common">Black bullhead</name>
    <name type="synonym">Silurus melas</name>
    <dbReference type="NCBI Taxonomy" id="219545"/>
    <lineage>
        <taxon>Eukaryota</taxon>
        <taxon>Metazoa</taxon>
        <taxon>Chordata</taxon>
        <taxon>Craniata</taxon>
        <taxon>Vertebrata</taxon>
        <taxon>Euteleostomi</taxon>
        <taxon>Actinopterygii</taxon>
        <taxon>Neopterygii</taxon>
        <taxon>Teleostei</taxon>
        <taxon>Ostariophysi</taxon>
        <taxon>Siluriformes</taxon>
        <taxon>Ictaluridae</taxon>
        <taxon>Ameiurus</taxon>
    </lineage>
</organism>
<dbReference type="GO" id="GO:0003828">
    <property type="term" value="F:alpha-N-acetylneuraminate alpha-2,8-sialyltransferase activity"/>
    <property type="evidence" value="ECO:0007669"/>
    <property type="project" value="TreeGrafter"/>
</dbReference>
<gene>
    <name evidence="11" type="ORF">AMELA_G00027080</name>
</gene>
<keyword evidence="12" id="KW-1185">Reference proteome</keyword>
<dbReference type="PANTHER" id="PTHR11987:SF50">
    <property type="entry name" value="ALPHA-2,8-SIALYLTRANSFERASE 8F"/>
    <property type="match status" value="1"/>
</dbReference>
<evidence type="ECO:0000256" key="10">
    <source>
        <dbReference type="ARBA" id="ARBA00023180"/>
    </source>
</evidence>
<feature type="non-terminal residue" evidence="11">
    <location>
        <position position="1"/>
    </location>
</feature>
<comment type="subcellular location">
    <subcellularLocation>
        <location evidence="1">Golgi apparatus membrane</location>
        <topology evidence="1">Single-pass type II membrane protein</topology>
    </subcellularLocation>
</comment>
<evidence type="ECO:0000313" key="12">
    <source>
        <dbReference type="Proteomes" id="UP000593565"/>
    </source>
</evidence>
<dbReference type="GO" id="GO:0009311">
    <property type="term" value="P:oligosaccharide metabolic process"/>
    <property type="evidence" value="ECO:0007669"/>
    <property type="project" value="TreeGrafter"/>
</dbReference>
<comment type="similarity">
    <text evidence="2">Belongs to the glycosyltransferase 29 family.</text>
</comment>
<keyword evidence="5" id="KW-0812">Transmembrane</keyword>
<sequence>LSNGYERDTGSKTNLVTANPTILFEKYKSLNERRRPFVEDMQLYGDALLLLPAFSFGQNTAVSLRALYSLEDFSNGGPRTVFHNPGYLKSLAGFWRGNGIRAARLSTGIMMASLALELCNNVHLYGFWPFETHPYTRQQITNHYYDNRPVNKGMHAMSAEFGALLD</sequence>
<dbReference type="AlphaFoldDB" id="A0A7J6BCZ9"/>
<name>A0A7J6BCZ9_AMEME</name>
<dbReference type="InterPro" id="IPR038578">
    <property type="entry name" value="GT29-like_sf"/>
</dbReference>
<dbReference type="GO" id="GO:0006491">
    <property type="term" value="P:N-glycan processing"/>
    <property type="evidence" value="ECO:0007669"/>
    <property type="project" value="TreeGrafter"/>
</dbReference>
<evidence type="ECO:0000256" key="8">
    <source>
        <dbReference type="ARBA" id="ARBA00023034"/>
    </source>
</evidence>
<keyword evidence="4" id="KW-0808">Transferase</keyword>
<dbReference type="Proteomes" id="UP000593565">
    <property type="component" value="Unassembled WGS sequence"/>
</dbReference>
<keyword evidence="3" id="KW-0328">Glycosyltransferase</keyword>
<evidence type="ECO:0000313" key="11">
    <source>
        <dbReference type="EMBL" id="KAF4092965.1"/>
    </source>
</evidence>
<dbReference type="Pfam" id="PF00777">
    <property type="entry name" value="Glyco_transf_29"/>
    <property type="match status" value="1"/>
</dbReference>
<reference evidence="11 12" key="1">
    <citation type="submission" date="2020-02" db="EMBL/GenBank/DDBJ databases">
        <title>A chromosome-scale genome assembly of the black bullhead catfish (Ameiurus melas).</title>
        <authorList>
            <person name="Wen M."/>
            <person name="Zham M."/>
            <person name="Cabau C."/>
            <person name="Klopp C."/>
            <person name="Donnadieu C."/>
            <person name="Roques C."/>
            <person name="Bouchez O."/>
            <person name="Lampietro C."/>
            <person name="Jouanno E."/>
            <person name="Herpin A."/>
            <person name="Louis A."/>
            <person name="Berthelot C."/>
            <person name="Parey E."/>
            <person name="Roest-Crollius H."/>
            <person name="Braasch I."/>
            <person name="Postlethwait J."/>
            <person name="Robinson-Rechavi M."/>
            <person name="Echchiki A."/>
            <person name="Begum T."/>
            <person name="Montfort J."/>
            <person name="Schartl M."/>
            <person name="Bobe J."/>
            <person name="Guiguen Y."/>
        </authorList>
    </citation>
    <scope>NUCLEOTIDE SEQUENCE [LARGE SCALE GENOMIC DNA]</scope>
    <source>
        <strain evidence="11">M_S1</strain>
        <tissue evidence="11">Blood</tissue>
    </source>
</reference>
<dbReference type="InterPro" id="IPR050943">
    <property type="entry name" value="Glycosyltr_29_Sialyltrsf"/>
</dbReference>
<evidence type="ECO:0000256" key="4">
    <source>
        <dbReference type="ARBA" id="ARBA00022679"/>
    </source>
</evidence>
<protein>
    <recommendedName>
        <fullName evidence="13">ST8 alpha-N-acetyl-neuraminide alpha-2,8-sialyltransferase 6</fullName>
    </recommendedName>
</protein>
<keyword evidence="8" id="KW-0333">Golgi apparatus</keyword>
<accession>A0A7J6BCZ9</accession>
<keyword evidence="6" id="KW-0735">Signal-anchor</keyword>
<evidence type="ECO:0000256" key="5">
    <source>
        <dbReference type="ARBA" id="ARBA00022692"/>
    </source>
</evidence>
<evidence type="ECO:0000256" key="6">
    <source>
        <dbReference type="ARBA" id="ARBA00022968"/>
    </source>
</evidence>
<evidence type="ECO:0000256" key="7">
    <source>
        <dbReference type="ARBA" id="ARBA00022989"/>
    </source>
</evidence>
<dbReference type="GO" id="GO:0000139">
    <property type="term" value="C:Golgi membrane"/>
    <property type="evidence" value="ECO:0007669"/>
    <property type="project" value="UniProtKB-SubCell"/>
</dbReference>
<keyword evidence="9" id="KW-0472">Membrane</keyword>
<evidence type="ECO:0000256" key="1">
    <source>
        <dbReference type="ARBA" id="ARBA00004323"/>
    </source>
</evidence>
<evidence type="ECO:0008006" key="13">
    <source>
        <dbReference type="Google" id="ProtNLM"/>
    </source>
</evidence>
<dbReference type="InterPro" id="IPR001675">
    <property type="entry name" value="Glyco_trans_29"/>
</dbReference>
<dbReference type="Gene3D" id="3.90.1480.20">
    <property type="entry name" value="Glycosyl transferase family 29"/>
    <property type="match status" value="1"/>
</dbReference>